<evidence type="ECO:0000313" key="2">
    <source>
        <dbReference type="EMBL" id="MBD2773366.1"/>
    </source>
</evidence>
<reference evidence="2" key="1">
    <citation type="submission" date="2020-09" db="EMBL/GenBank/DDBJ databases">
        <title>Iningainema tapete sp. nov. (Scytonemataceae, Cyanobacteria) from greenhouses in central Florida (USA) produces two types of nodularin with biosynthetic potential for microcystin-LR and anabaenopeptins.</title>
        <authorList>
            <person name="Berthold D.E."/>
            <person name="Lefler F.W."/>
            <person name="Huang I.-S."/>
            <person name="Abdulla H."/>
            <person name="Zimba P.V."/>
            <person name="Laughinghouse H.D. IV."/>
        </authorList>
    </citation>
    <scope>NUCLEOTIDE SEQUENCE</scope>
    <source>
        <strain evidence="2">BLCCT55</strain>
    </source>
</reference>
<proteinExistence type="predicted"/>
<organism evidence="2 3">
    <name type="scientific">Iningainema tapete BLCC-T55</name>
    <dbReference type="NCBI Taxonomy" id="2748662"/>
    <lineage>
        <taxon>Bacteria</taxon>
        <taxon>Bacillati</taxon>
        <taxon>Cyanobacteriota</taxon>
        <taxon>Cyanophyceae</taxon>
        <taxon>Nostocales</taxon>
        <taxon>Scytonemataceae</taxon>
        <taxon>Iningainema tapete</taxon>
    </lineage>
</organism>
<accession>A0A8J6XJ33</accession>
<dbReference type="RefSeq" id="WP_190829111.1">
    <property type="nucleotide sequence ID" value="NZ_CAWPPI010000053.1"/>
</dbReference>
<sequence length="1106" mass="121747">MNNTCGCCEGIEQLTPTPTINRPGLSAIAYRVGTHGSFLETMQARLSNFYLEVPSPNDSSKTQKLYPLLGLKTRLSSDPAIAFLDAWAIVADVLTFYQERIANEGYLRTATERRSILELARLVGYELRPGVAASVYLAYTLENNQNVEIVAGNRAQSLPEPGELPQSFETSQKLIAKSAWNNLKPRLTRPQKLSLATDKLYLQGVATNLKPNDPLLFVSSNEQVLRRVRNVEVQSAENRTRIISQDTSTQAVASTSISVPSHKKLPQLDDLTAPLTKPPSRQPANELRLQRNITKAFSNKSDNNFQILTTFQPQLSSTLYAAWRNLPVTEPSEVKVYALRTRASVFGHNAPPRRISSQNRGEPPTDEEWTLEKISTTAVPENFEIEVELSPIVSMPTPPRAMGSLALTGWFMRTKITIAGQQINDPPSENPRQLTQDTTFTIDHPAVRETITVTYSIAANNRLTPFNLEFQFSQRPLVVKMGIDGENHYSVSSAGSDPSAVTITKTSAEPPPVINPTLGQVQTRFNLTASGRVKSHSVATEEEKVVWLDAPYEQILPGSWVVVERPDKRIIAQVTDVSNRSRYEYGVSFKSTRLELSEPWINPAEDNFTVIRETAVFAQNEELELVEEPILEPIGSQTKNGAEIELGDLYDGLEAGRWIVVSGDRADLPGNIGGVKASELVMLAGVEQSYDPDLPGDKTHTILQLANSLAYSYNRDTVTIYGNVVKATHGETRTEVLGSGDGSQSLQSFTLQSLPLTYLSVPTAAGAASTLEIRVNDIRWHETESLAELKPQDRNFITLTDDEGKTTVIFGNGEQGARPPSGIENIKAVYRTGIGKRGNVKAEQVSLLATRPLGVRSVINPLPATGGADPESRDQARRNAPLAVMALDRLVSVQDYIDFARTFAGIGKASATRLWDGQQQIVHLTIAGADDIPIDENSDLYRNFVQALRQSGAPNQPLLVEKRELLLLIINANLQILPDYQWESVATKVRTALLETFSFQKRELGQNVFLSEVISAIANTPGIAYVDVDTFGAIPEKTTDLEAGKRRVLTPTEIKEEIQKLIKQKNPSRTVEVSLATSDKGVTQPAQLAYLTPLVPDTLFLNQILS</sequence>
<name>A0A8J6XJ33_9CYAN</name>
<evidence type="ECO:0000256" key="1">
    <source>
        <dbReference type="SAM" id="MobiDB-lite"/>
    </source>
</evidence>
<dbReference type="Proteomes" id="UP000629098">
    <property type="component" value="Unassembled WGS sequence"/>
</dbReference>
<dbReference type="NCBIfam" id="TIGR02243">
    <property type="entry name" value="putative baseplate assembly protein"/>
    <property type="match status" value="1"/>
</dbReference>
<evidence type="ECO:0000313" key="3">
    <source>
        <dbReference type="Proteomes" id="UP000629098"/>
    </source>
</evidence>
<feature type="region of interest" description="Disordered" evidence="1">
    <location>
        <begin position="349"/>
        <end position="368"/>
    </location>
</feature>
<dbReference type="EMBL" id="JACXAE010000053">
    <property type="protein sequence ID" value="MBD2773366.1"/>
    <property type="molecule type" value="Genomic_DNA"/>
</dbReference>
<dbReference type="AlphaFoldDB" id="A0A8J6XJ33"/>
<comment type="caution">
    <text evidence="2">The sequence shown here is derived from an EMBL/GenBank/DDBJ whole genome shotgun (WGS) entry which is preliminary data.</text>
</comment>
<keyword evidence="3" id="KW-1185">Reference proteome</keyword>
<gene>
    <name evidence="2" type="ORF">ICL16_15120</name>
</gene>
<protein>
    <submittedName>
        <fullName evidence="2">Putative baseplate assembly protein</fullName>
    </submittedName>
</protein>
<dbReference type="InterPro" id="IPR011749">
    <property type="entry name" value="CHP02243"/>
</dbReference>